<protein>
    <recommendedName>
        <fullName evidence="6">Ribosomal RNA small subunit methyltransferase H</fullName>
        <ecNumber evidence="6">2.1.1.199</ecNumber>
    </recommendedName>
    <alternativeName>
        <fullName evidence="6">16S rRNA m(4)C1402 methyltransferase</fullName>
    </alternativeName>
    <alternativeName>
        <fullName evidence="6">rRNA (cytosine-N(4)-)-methyltransferase RsmH</fullName>
    </alternativeName>
</protein>
<proteinExistence type="inferred from homology"/>
<keyword evidence="6" id="KW-0963">Cytoplasm</keyword>
<reference evidence="9" key="1">
    <citation type="submission" date="2019-06" db="EMBL/GenBank/DDBJ databases">
        <title>Alistipes onderdonkii subsp. vulgaris subsp. nov., Alistipes dispar sp. nov. and Alistipes communis sp. nov., isolated from human faeces, and creation of Alistipes onderdonkii subsp. onderdonkii subsp. nov.</title>
        <authorList>
            <person name="Sakamoto M."/>
            <person name="Ikeyama N."/>
            <person name="Ogata Y."/>
            <person name="Suda W."/>
            <person name="Iino T."/>
            <person name="Hattori M."/>
            <person name="Ohkuma M."/>
        </authorList>
    </citation>
    <scope>NUCLEOTIDE SEQUENCE [LARGE SCALE GENOMIC DNA]</scope>
    <source>
        <strain evidence="9">5CBH24</strain>
    </source>
</reference>
<keyword evidence="2 6" id="KW-0698">rRNA processing</keyword>
<evidence type="ECO:0000256" key="7">
    <source>
        <dbReference type="SAM" id="MobiDB-lite"/>
    </source>
</evidence>
<evidence type="ECO:0000313" key="8">
    <source>
        <dbReference type="EMBL" id="BBL03994.1"/>
    </source>
</evidence>
<dbReference type="EC" id="2.1.1.199" evidence="6"/>
<feature type="binding site" evidence="6">
    <location>
        <position position="54"/>
    </location>
    <ligand>
        <name>S-adenosyl-L-methionine</name>
        <dbReference type="ChEBI" id="CHEBI:59789"/>
    </ligand>
</feature>
<dbReference type="GO" id="GO:0071424">
    <property type="term" value="F:rRNA (cytosine-N4-)-methyltransferase activity"/>
    <property type="evidence" value="ECO:0007669"/>
    <property type="project" value="UniProtKB-UniRule"/>
</dbReference>
<evidence type="ECO:0000256" key="4">
    <source>
        <dbReference type="ARBA" id="ARBA00022679"/>
    </source>
</evidence>
<dbReference type="KEGG" id="acou:A5CBH24_13070"/>
<feature type="binding site" evidence="6">
    <location>
        <position position="97"/>
    </location>
    <ligand>
        <name>S-adenosyl-L-methionine</name>
        <dbReference type="ChEBI" id="CHEBI:59789"/>
    </ligand>
</feature>
<dbReference type="InterPro" id="IPR002903">
    <property type="entry name" value="RsmH"/>
</dbReference>
<evidence type="ECO:0000256" key="1">
    <source>
        <dbReference type="ARBA" id="ARBA00010396"/>
    </source>
</evidence>
<dbReference type="GO" id="GO:0005737">
    <property type="term" value="C:cytoplasm"/>
    <property type="evidence" value="ECO:0007669"/>
    <property type="project" value="UniProtKB-SubCell"/>
</dbReference>
<dbReference type="HAMAP" id="MF_01007">
    <property type="entry name" value="16SrRNA_methyltr_H"/>
    <property type="match status" value="1"/>
</dbReference>
<comment type="catalytic activity">
    <reaction evidence="6">
        <text>cytidine(1402) in 16S rRNA + S-adenosyl-L-methionine = N(4)-methylcytidine(1402) in 16S rRNA + S-adenosyl-L-homocysteine + H(+)</text>
        <dbReference type="Rhea" id="RHEA:42928"/>
        <dbReference type="Rhea" id="RHEA-COMP:10286"/>
        <dbReference type="Rhea" id="RHEA-COMP:10287"/>
        <dbReference type="ChEBI" id="CHEBI:15378"/>
        <dbReference type="ChEBI" id="CHEBI:57856"/>
        <dbReference type="ChEBI" id="CHEBI:59789"/>
        <dbReference type="ChEBI" id="CHEBI:74506"/>
        <dbReference type="ChEBI" id="CHEBI:82748"/>
        <dbReference type="EC" id="2.1.1.199"/>
    </reaction>
</comment>
<dbReference type="GO" id="GO:0070475">
    <property type="term" value="P:rRNA base methylation"/>
    <property type="evidence" value="ECO:0007669"/>
    <property type="project" value="UniProtKB-UniRule"/>
</dbReference>
<feature type="region of interest" description="Disordered" evidence="7">
    <location>
        <begin position="278"/>
        <end position="303"/>
    </location>
</feature>
<evidence type="ECO:0000256" key="3">
    <source>
        <dbReference type="ARBA" id="ARBA00022603"/>
    </source>
</evidence>
<keyword evidence="4 6" id="KW-0808">Transferase</keyword>
<gene>
    <name evidence="6 8" type="primary">rsmH</name>
    <name evidence="8" type="ORF">A5CBH24_13070</name>
</gene>
<evidence type="ECO:0000256" key="2">
    <source>
        <dbReference type="ARBA" id="ARBA00022552"/>
    </source>
</evidence>
<dbReference type="PANTHER" id="PTHR11265">
    <property type="entry name" value="S-ADENOSYL-METHYLTRANSFERASE MRAW"/>
    <property type="match status" value="1"/>
</dbReference>
<accession>A0A4Y1WU60</accession>
<dbReference type="Proteomes" id="UP000318946">
    <property type="component" value="Chromosome"/>
</dbReference>
<evidence type="ECO:0000313" key="9">
    <source>
        <dbReference type="Proteomes" id="UP000318946"/>
    </source>
</evidence>
<dbReference type="InterPro" id="IPR029063">
    <property type="entry name" value="SAM-dependent_MTases_sf"/>
</dbReference>
<dbReference type="NCBIfam" id="TIGR00006">
    <property type="entry name" value="16S rRNA (cytosine(1402)-N(4))-methyltransferase RsmH"/>
    <property type="match status" value="1"/>
</dbReference>
<dbReference type="GeneID" id="78342027"/>
<dbReference type="PIRSF" id="PIRSF004486">
    <property type="entry name" value="MraW"/>
    <property type="match status" value="1"/>
</dbReference>
<evidence type="ECO:0000256" key="5">
    <source>
        <dbReference type="ARBA" id="ARBA00022691"/>
    </source>
</evidence>
<sequence>MEQGYHTPVLLEESVGLLSVDPAGTYVDLTFGGGGHSRRILSLLGPEGRLYGFDQDRDTLANRPDDGRFHYVESNFRFLRAALRLRGVAQVDGILADLGVSSHHFDAVERGFSFRGTALLDMRMNRRGGRTAADVVNTYDRDALTRVLGDWGELSTPWKVAGCIERARAAAPITTTDALVAAVAPCTPRREEAKFLTKLFQALRIEVNGEMEALRMALEQSLRVLRPGGRLVVISYHSLEDRLVKNFLRSGNFDGRVEKDFYGRAESPFTLLTRKAVTPSPEELDRNPRSRSAKLRAAIKNDR</sequence>
<keyword evidence="9" id="KW-1185">Reference proteome</keyword>
<dbReference type="InterPro" id="IPR023397">
    <property type="entry name" value="SAM-dep_MeTrfase_MraW_recog"/>
</dbReference>
<keyword evidence="5 6" id="KW-0949">S-adenosyl-L-methionine</keyword>
<dbReference type="AlphaFoldDB" id="A0A4Y1WU60"/>
<dbReference type="Gene3D" id="1.10.150.170">
    <property type="entry name" value="Putative methyltransferase TM0872, insert domain"/>
    <property type="match status" value="1"/>
</dbReference>
<feature type="binding site" evidence="6">
    <location>
        <position position="76"/>
    </location>
    <ligand>
        <name>S-adenosyl-L-methionine</name>
        <dbReference type="ChEBI" id="CHEBI:59789"/>
    </ligand>
</feature>
<keyword evidence="3 6" id="KW-0489">Methyltransferase</keyword>
<dbReference type="SUPFAM" id="SSF81799">
    <property type="entry name" value="Putative methyltransferase TM0872, insert domain"/>
    <property type="match status" value="1"/>
</dbReference>
<accession>A0A4Y1XIY1</accession>
<name>A0A4Y1WU60_9BACT</name>
<feature type="binding site" evidence="6">
    <location>
        <begin position="34"/>
        <end position="36"/>
    </location>
    <ligand>
        <name>S-adenosyl-L-methionine</name>
        <dbReference type="ChEBI" id="CHEBI:59789"/>
    </ligand>
</feature>
<dbReference type="SUPFAM" id="SSF53335">
    <property type="entry name" value="S-adenosyl-L-methionine-dependent methyltransferases"/>
    <property type="match status" value="1"/>
</dbReference>
<organism evidence="8 9">
    <name type="scientific">Alistipes communis</name>
    <dbReference type="NCBI Taxonomy" id="2585118"/>
    <lineage>
        <taxon>Bacteria</taxon>
        <taxon>Pseudomonadati</taxon>
        <taxon>Bacteroidota</taxon>
        <taxon>Bacteroidia</taxon>
        <taxon>Bacteroidales</taxon>
        <taxon>Rikenellaceae</taxon>
        <taxon>Alistipes</taxon>
    </lineage>
</organism>
<evidence type="ECO:0000256" key="6">
    <source>
        <dbReference type="HAMAP-Rule" id="MF_01007"/>
    </source>
</evidence>
<comment type="similarity">
    <text evidence="1 6">Belongs to the methyltransferase superfamily. RsmH family.</text>
</comment>
<dbReference type="OrthoDB" id="9806637at2"/>
<dbReference type="Gene3D" id="3.40.50.150">
    <property type="entry name" value="Vaccinia Virus protein VP39"/>
    <property type="match status" value="1"/>
</dbReference>
<comment type="subcellular location">
    <subcellularLocation>
        <location evidence="6">Cytoplasm</location>
    </subcellularLocation>
</comment>
<dbReference type="PANTHER" id="PTHR11265:SF0">
    <property type="entry name" value="12S RRNA N4-METHYLCYTIDINE METHYLTRANSFERASE"/>
    <property type="match status" value="1"/>
</dbReference>
<feature type="binding site" evidence="6">
    <location>
        <position position="104"/>
    </location>
    <ligand>
        <name>S-adenosyl-L-methionine</name>
        <dbReference type="ChEBI" id="CHEBI:59789"/>
    </ligand>
</feature>
<dbReference type="Pfam" id="PF01795">
    <property type="entry name" value="Methyltransf_5"/>
    <property type="match status" value="1"/>
</dbReference>
<comment type="function">
    <text evidence="6">Specifically methylates the N4 position of cytidine in position 1402 (C1402) of 16S rRNA.</text>
</comment>
<dbReference type="RefSeq" id="WP_141412578.1">
    <property type="nucleotide sequence ID" value="NZ_AP019735.1"/>
</dbReference>
<dbReference type="EMBL" id="AP019735">
    <property type="protein sequence ID" value="BBL03994.1"/>
    <property type="molecule type" value="Genomic_DNA"/>
</dbReference>